<gene>
    <name evidence="4" type="primary">NDAI0D02510</name>
    <name evidence="4" type="ordered locus">NDAI_0D02510</name>
</gene>
<dbReference type="eggNOG" id="ENOG502QTAZ">
    <property type="taxonomic scope" value="Eukaryota"/>
</dbReference>
<dbReference type="OMA" id="TQNDITH"/>
<dbReference type="GO" id="GO:0032995">
    <property type="term" value="P:regulation of fungal-type cell wall biogenesis"/>
    <property type="evidence" value="ECO:0007669"/>
    <property type="project" value="EnsemblFungi"/>
</dbReference>
<dbReference type="AlphaFoldDB" id="G0W9V4"/>
<evidence type="ECO:0000256" key="2">
    <source>
        <dbReference type="SAM" id="MobiDB-lite"/>
    </source>
</evidence>
<dbReference type="GeneID" id="11495070"/>
<dbReference type="GO" id="GO:0000131">
    <property type="term" value="C:incipient cellular bud site"/>
    <property type="evidence" value="ECO:0007669"/>
    <property type="project" value="EnsemblFungi"/>
</dbReference>
<dbReference type="GO" id="GO:0005935">
    <property type="term" value="C:cellular bud neck"/>
    <property type="evidence" value="ECO:0007669"/>
    <property type="project" value="EnsemblFungi"/>
</dbReference>
<dbReference type="InterPro" id="IPR037883">
    <property type="entry name" value="Knr4/Smi1-like_sf"/>
</dbReference>
<feature type="domain" description="Knr4/Smi1-like" evidence="3">
    <location>
        <begin position="128"/>
        <end position="313"/>
    </location>
</feature>
<feature type="compositionally biased region" description="Acidic residues" evidence="2">
    <location>
        <begin position="476"/>
        <end position="487"/>
    </location>
</feature>
<dbReference type="GO" id="GO:0070880">
    <property type="term" value="P:fungal-type cell wall beta-glucan biosynthetic process"/>
    <property type="evidence" value="ECO:0007669"/>
    <property type="project" value="TreeGrafter"/>
</dbReference>
<dbReference type="Proteomes" id="UP000000689">
    <property type="component" value="Chromosome 4"/>
</dbReference>
<evidence type="ECO:0000313" key="5">
    <source>
        <dbReference type="Proteomes" id="UP000000689"/>
    </source>
</evidence>
<accession>G0W9V4</accession>
<organism evidence="4 5">
    <name type="scientific">Naumovozyma dairenensis (strain ATCC 10597 / BCRC 20456 / CBS 421 / NBRC 0211 / NRRL Y-12639)</name>
    <name type="common">Saccharomyces dairenensis</name>
    <dbReference type="NCBI Taxonomy" id="1071378"/>
    <lineage>
        <taxon>Eukaryota</taxon>
        <taxon>Fungi</taxon>
        <taxon>Dikarya</taxon>
        <taxon>Ascomycota</taxon>
        <taxon>Saccharomycotina</taxon>
        <taxon>Saccharomycetes</taxon>
        <taxon>Saccharomycetales</taxon>
        <taxon>Saccharomycetaceae</taxon>
        <taxon>Naumovozyma</taxon>
    </lineage>
</organism>
<dbReference type="STRING" id="1071378.G0W9V4"/>
<dbReference type="KEGG" id="ndi:NDAI_0D02510"/>
<sequence length="550" mass="63046">MNIFKKKIKEWAYSFSTEDRYAEYDPNTTPSFNMAQRNTSAMGATHNNNGTGHPHMTSSHDDLSNDELNIGMADPTIIPHKPEGYYNDDDLSIHNTKDGVADALLAWRHIDSWTDQHNPDLSATLSDPCTLNDIANVEEDLEIFFPPSVKASFRVHDGQEDLESMTGTSGIIYGMPLMTLDQIVAMSQTWRKVAKNMNKIHHSNNQSRSNLPSNNNSTSSFHQQQQQQQQQQQAKNQFKLPFIPEQQSFPPNHILTVYAHPNWIPLLTDNAGNHVGVDLAPGPMGKYGQIIIFGREWDTKYVVASNWGEFLLSFANDLEAGNWLLVDDNDDFFAGDGELVYRDKSINGVPQDYLEVLKKRTIKKYQQEQQRENQSQQQQQQQQMNENIHSTYNNNLKTPSIIKENSVYSTRTVTDTDGSSDMKNEDYRVNVLSTPVPDKELPELPHVEKKQEEEEEMEQKPEHKDEVHEDLSRIEDELDNDFENDEAELTKDEELIGEEPSTTNEQQDIVADEQTKEDNEEDRKEQQEQHQEKVDETVDDLTESFENVAL</sequence>
<dbReference type="InterPro" id="IPR009203">
    <property type="entry name" value="Knr4/Smi1"/>
</dbReference>
<dbReference type="InterPro" id="IPR051873">
    <property type="entry name" value="KNR4/SMI1_regulator"/>
</dbReference>
<evidence type="ECO:0000256" key="1">
    <source>
        <dbReference type="ARBA" id="ARBA00005303"/>
    </source>
</evidence>
<feature type="region of interest" description="Disordered" evidence="2">
    <location>
        <begin position="202"/>
        <end position="236"/>
    </location>
</feature>
<dbReference type="Pfam" id="PF09346">
    <property type="entry name" value="SMI1_KNR4"/>
    <property type="match status" value="1"/>
</dbReference>
<dbReference type="PANTHER" id="PTHR47432">
    <property type="entry name" value="CELL WALL ASSEMBLY REGULATOR SMI1"/>
    <property type="match status" value="1"/>
</dbReference>
<dbReference type="GO" id="GO:0007346">
    <property type="term" value="P:regulation of mitotic cell cycle"/>
    <property type="evidence" value="ECO:0007669"/>
    <property type="project" value="EnsemblFungi"/>
</dbReference>
<dbReference type="OrthoDB" id="2305498at2759"/>
<feature type="compositionally biased region" description="Low complexity" evidence="2">
    <location>
        <begin position="203"/>
        <end position="233"/>
    </location>
</feature>
<protein>
    <recommendedName>
        <fullName evidence="3">Knr4/Smi1-like domain-containing protein</fullName>
    </recommendedName>
</protein>
<keyword evidence="5" id="KW-1185">Reference proteome</keyword>
<dbReference type="SUPFAM" id="SSF160631">
    <property type="entry name" value="SMI1/KNR4-like"/>
    <property type="match status" value="1"/>
</dbReference>
<feature type="compositionally biased region" description="Polar residues" evidence="2">
    <location>
        <begin position="406"/>
        <end position="419"/>
    </location>
</feature>
<feature type="compositionally biased region" description="Basic and acidic residues" evidence="2">
    <location>
        <begin position="437"/>
        <end position="475"/>
    </location>
</feature>
<dbReference type="HOGENOM" id="CLU_027501_3_0_1"/>
<dbReference type="PIRSF" id="PIRSF017023">
    <property type="entry name" value="KNR4"/>
    <property type="match status" value="1"/>
</dbReference>
<comment type="similarity">
    <text evidence="1">Belongs to the KNR4/SMI1 family.</text>
</comment>
<dbReference type="GO" id="GO:0043332">
    <property type="term" value="C:mating projection tip"/>
    <property type="evidence" value="ECO:0007669"/>
    <property type="project" value="TreeGrafter"/>
</dbReference>
<reference evidence="4 5" key="1">
    <citation type="journal article" date="2011" name="Proc. Natl. Acad. Sci. U.S.A.">
        <title>Evolutionary erosion of yeast sex chromosomes by mating-type switching accidents.</title>
        <authorList>
            <person name="Gordon J.L."/>
            <person name="Armisen D."/>
            <person name="Proux-Wera E."/>
            <person name="Oheigeartaigh S.S."/>
            <person name="Byrne K.P."/>
            <person name="Wolfe K.H."/>
        </authorList>
    </citation>
    <scope>NUCLEOTIDE SEQUENCE [LARGE SCALE GENOMIC DNA]</scope>
    <source>
        <strain evidence="5">ATCC 10597 / BCRC 20456 / CBS 421 / NBRC 0211 / NRRL Y-12639</strain>
    </source>
</reference>
<dbReference type="InterPro" id="IPR018958">
    <property type="entry name" value="Knr4/Smi1-like_dom"/>
</dbReference>
<feature type="region of interest" description="Disordered" evidence="2">
    <location>
        <begin position="391"/>
        <end position="550"/>
    </location>
</feature>
<feature type="compositionally biased region" description="Basic and acidic residues" evidence="2">
    <location>
        <begin position="513"/>
        <end position="536"/>
    </location>
</feature>
<dbReference type="EMBL" id="HE580270">
    <property type="protein sequence ID" value="CCD24565.1"/>
    <property type="molecule type" value="Genomic_DNA"/>
</dbReference>
<dbReference type="SMART" id="SM00860">
    <property type="entry name" value="SMI1_KNR4"/>
    <property type="match status" value="1"/>
</dbReference>
<evidence type="ECO:0000259" key="3">
    <source>
        <dbReference type="SMART" id="SM00860"/>
    </source>
</evidence>
<name>G0W9V4_NAUDC</name>
<dbReference type="RefSeq" id="XP_003669808.1">
    <property type="nucleotide sequence ID" value="XM_003669760.1"/>
</dbReference>
<evidence type="ECO:0000313" key="4">
    <source>
        <dbReference type="EMBL" id="CCD24565.1"/>
    </source>
</evidence>
<proteinExistence type="inferred from homology"/>
<dbReference type="PANTHER" id="PTHR47432:SF1">
    <property type="entry name" value="CELL WALL ASSEMBLY REGULATOR SMI1"/>
    <property type="match status" value="1"/>
</dbReference>